<evidence type="ECO:0000313" key="1">
    <source>
        <dbReference type="EMBL" id="PHJ97439.1"/>
    </source>
</evidence>
<dbReference type="Proteomes" id="UP000222310">
    <property type="component" value="Unassembled WGS sequence"/>
</dbReference>
<sequence length="133" mass="15240">MKKFPNLFPKDLPRTIQRSRLVFKQGKWREVRSKGEERTASGIYNFVVTLEGIVFIHRVSTTVGDKRIGHIDLAMGRDVKYAGQIYFSGRNNRGILRKWTNESGHYQPSPEFMNNAGLPEAFFEAGSFKSLKS</sequence>
<name>A0A9Q5Z797_NOSLI</name>
<protein>
    <submittedName>
        <fullName evidence="1">Uncharacterized protein</fullName>
    </submittedName>
</protein>
<evidence type="ECO:0000313" key="2">
    <source>
        <dbReference type="Proteomes" id="UP000222310"/>
    </source>
</evidence>
<gene>
    <name evidence="1" type="ORF">VF08_28770</name>
</gene>
<dbReference type="AlphaFoldDB" id="A0A9Q5Z797"/>
<dbReference type="GeneID" id="57097068"/>
<proteinExistence type="predicted"/>
<comment type="caution">
    <text evidence="1">The sequence shown here is derived from an EMBL/GenBank/DDBJ whole genome shotgun (WGS) entry which is preliminary data.</text>
</comment>
<accession>A0A9Q5Z797</accession>
<dbReference type="RefSeq" id="WP_099070793.1">
    <property type="nucleotide sequence ID" value="NZ_LAHD01000114.1"/>
</dbReference>
<dbReference type="EMBL" id="LAHD01000114">
    <property type="protein sequence ID" value="PHJ97439.1"/>
    <property type="molecule type" value="Genomic_DNA"/>
</dbReference>
<reference evidence="1 2" key="1">
    <citation type="submission" date="2015-02" db="EMBL/GenBank/DDBJ databases">
        <title>Nostoc linckia genome annotation.</title>
        <authorList>
            <person name="Zhou Z."/>
        </authorList>
    </citation>
    <scope>NUCLEOTIDE SEQUENCE [LARGE SCALE GENOMIC DNA]</scope>
    <source>
        <strain evidence="2">z8</strain>
    </source>
</reference>
<organism evidence="1 2">
    <name type="scientific">Nostoc linckia z8</name>
    <dbReference type="NCBI Taxonomy" id="1628746"/>
    <lineage>
        <taxon>Bacteria</taxon>
        <taxon>Bacillati</taxon>
        <taxon>Cyanobacteriota</taxon>
        <taxon>Cyanophyceae</taxon>
        <taxon>Nostocales</taxon>
        <taxon>Nostocaceae</taxon>
        <taxon>Nostoc</taxon>
    </lineage>
</organism>